<dbReference type="RefSeq" id="XP_060291386.1">
    <property type="nucleotide sequence ID" value="XM_060435078.1"/>
</dbReference>
<comment type="caution">
    <text evidence="1">The sequence shown here is derived from an EMBL/GenBank/DDBJ whole genome shotgun (WGS) entry which is preliminary data.</text>
</comment>
<sequence length="239" mass="26180">MALPLSVRIETIEVRMRLAAKPAQTKLFVVLGRQQLVLEREDICVHVILKEVLTPQATRFEEEFGAGEGDGILGGVIAVLALRFLPVRYLSLARSIEGDCLALVFLGSQVGVLGFDAVTLNVESGRPAVIVFPLEKIIDIRAPLIVVSRGGNDKGPARWGVCRWPLTGTDKDRRGRNRRVLPVSSPHVLGEPVQVQLLEALLNLVYCLGWSRLGSIPSHQASEFRHTCAYHGPVISHDS</sequence>
<dbReference type="EMBL" id="JAUIRO010000007">
    <property type="protein sequence ID" value="KAK0706292.1"/>
    <property type="molecule type" value="Genomic_DNA"/>
</dbReference>
<dbReference type="Proteomes" id="UP001172101">
    <property type="component" value="Unassembled WGS sequence"/>
</dbReference>
<proteinExistence type="predicted"/>
<dbReference type="AlphaFoldDB" id="A0AA39ZZ26"/>
<evidence type="ECO:0000313" key="1">
    <source>
        <dbReference type="EMBL" id="KAK0706292.1"/>
    </source>
</evidence>
<keyword evidence="2" id="KW-1185">Reference proteome</keyword>
<organism evidence="1 2">
    <name type="scientific">Lasiosphaeria miniovina</name>
    <dbReference type="NCBI Taxonomy" id="1954250"/>
    <lineage>
        <taxon>Eukaryota</taxon>
        <taxon>Fungi</taxon>
        <taxon>Dikarya</taxon>
        <taxon>Ascomycota</taxon>
        <taxon>Pezizomycotina</taxon>
        <taxon>Sordariomycetes</taxon>
        <taxon>Sordariomycetidae</taxon>
        <taxon>Sordariales</taxon>
        <taxon>Lasiosphaeriaceae</taxon>
        <taxon>Lasiosphaeria</taxon>
    </lineage>
</organism>
<reference evidence="1" key="1">
    <citation type="submission" date="2023-06" db="EMBL/GenBank/DDBJ databases">
        <title>Genome-scale phylogeny and comparative genomics of the fungal order Sordariales.</title>
        <authorList>
            <consortium name="Lawrence Berkeley National Laboratory"/>
            <person name="Hensen N."/>
            <person name="Bonometti L."/>
            <person name="Westerberg I."/>
            <person name="Brannstrom I.O."/>
            <person name="Guillou S."/>
            <person name="Cros-Aarteil S."/>
            <person name="Calhoun S."/>
            <person name="Haridas S."/>
            <person name="Kuo A."/>
            <person name="Mondo S."/>
            <person name="Pangilinan J."/>
            <person name="Riley R."/>
            <person name="LaButti K."/>
            <person name="Andreopoulos B."/>
            <person name="Lipzen A."/>
            <person name="Chen C."/>
            <person name="Yanf M."/>
            <person name="Daum C."/>
            <person name="Ng V."/>
            <person name="Clum A."/>
            <person name="Steindorff A."/>
            <person name="Ohm R."/>
            <person name="Martin F."/>
            <person name="Silar P."/>
            <person name="Natvig D."/>
            <person name="Lalanne C."/>
            <person name="Gautier V."/>
            <person name="Ament-velasquez S.L."/>
            <person name="Kruys A."/>
            <person name="Hutchinson M.I."/>
            <person name="Powell A.J."/>
            <person name="Barry K."/>
            <person name="Miller A.N."/>
            <person name="Grigoriev I.V."/>
            <person name="Debuchy R."/>
            <person name="Gladieux P."/>
            <person name="Thoren M.H."/>
            <person name="Johannesson H."/>
        </authorList>
    </citation>
    <scope>NUCLEOTIDE SEQUENCE</scope>
    <source>
        <strain evidence="1">SMH2392-1A</strain>
    </source>
</reference>
<protein>
    <submittedName>
        <fullName evidence="1">Uncharacterized protein</fullName>
    </submittedName>
</protein>
<dbReference type="GeneID" id="85318348"/>
<gene>
    <name evidence="1" type="ORF">B0T26DRAFT_446881</name>
</gene>
<name>A0AA39ZZ26_9PEZI</name>
<accession>A0AA39ZZ26</accession>
<evidence type="ECO:0000313" key="2">
    <source>
        <dbReference type="Proteomes" id="UP001172101"/>
    </source>
</evidence>